<feature type="compositionally biased region" description="Polar residues" evidence="1">
    <location>
        <begin position="380"/>
        <end position="391"/>
    </location>
</feature>
<feature type="region of interest" description="Disordered" evidence="1">
    <location>
        <begin position="1"/>
        <end position="20"/>
    </location>
</feature>
<feature type="compositionally biased region" description="Polar residues" evidence="1">
    <location>
        <begin position="610"/>
        <end position="637"/>
    </location>
</feature>
<proteinExistence type="predicted"/>
<dbReference type="AlphaFoldDB" id="A0A317XTU8"/>
<feature type="compositionally biased region" description="Polar residues" evidence="1">
    <location>
        <begin position="555"/>
        <end position="602"/>
    </location>
</feature>
<feature type="compositionally biased region" description="Basic and acidic residues" evidence="1">
    <location>
        <begin position="79"/>
        <end position="94"/>
    </location>
</feature>
<keyword evidence="3" id="KW-1185">Reference proteome</keyword>
<protein>
    <submittedName>
        <fullName evidence="2">Uncharacterized protein</fullName>
    </submittedName>
</protein>
<feature type="compositionally biased region" description="Basic residues" evidence="1">
    <location>
        <begin position="330"/>
        <end position="341"/>
    </location>
</feature>
<reference evidence="2 3" key="1">
    <citation type="journal article" date="2018" name="Mol. Biol. Evol.">
        <title>Broad Genomic Sampling Reveals a Smut Pathogenic Ancestry of the Fungal Clade Ustilaginomycotina.</title>
        <authorList>
            <person name="Kijpornyongpan T."/>
            <person name="Mondo S.J."/>
            <person name="Barry K."/>
            <person name="Sandor L."/>
            <person name="Lee J."/>
            <person name="Lipzen A."/>
            <person name="Pangilinan J."/>
            <person name="LaButti K."/>
            <person name="Hainaut M."/>
            <person name="Henrissat B."/>
            <person name="Grigoriev I.V."/>
            <person name="Spatafora J.W."/>
            <person name="Aime M.C."/>
        </authorList>
    </citation>
    <scope>NUCLEOTIDE SEQUENCE [LARGE SCALE GENOMIC DNA]</scope>
    <source>
        <strain evidence="2 3">MCA 3645</strain>
    </source>
</reference>
<evidence type="ECO:0000313" key="2">
    <source>
        <dbReference type="EMBL" id="PWZ00721.1"/>
    </source>
</evidence>
<feature type="compositionally biased region" description="Low complexity" evidence="1">
    <location>
        <begin position="150"/>
        <end position="171"/>
    </location>
</feature>
<feature type="compositionally biased region" description="Polar residues" evidence="1">
    <location>
        <begin position="270"/>
        <end position="309"/>
    </location>
</feature>
<evidence type="ECO:0000256" key="1">
    <source>
        <dbReference type="SAM" id="MobiDB-lite"/>
    </source>
</evidence>
<feature type="compositionally biased region" description="Polar residues" evidence="1">
    <location>
        <begin position="245"/>
        <end position="261"/>
    </location>
</feature>
<sequence>MDDWGPSSVPQVSQSNVPWDEQVVPALRKKLEQESQSLSKRISRIEESDQGWAASAIRSRESLDHRDVRATYVRNPQEASKRQSRDLVHSRPESSLDQYHNRFHHIRASSRQDDLAYQTDDNGSSTQQQYDSHHVTTSTNGANPGRGRVLSSLDRNASLSSSAYSQHQTSSPASRTSALTNDATTRAREKARQIAARQRQASQQHQQQENTKQSSGLGLGPQTHAGNGMVSNDRSWQPSYDDEQSSVTAVDSSYGTPSDMRTQQHRSQSKHNGSSQQEFPGDKSQASHQPQGPSTEFRSQRLRTQSTPLRPSIDHGANGGMLATPDASLHKRTPSSARRKAAAAASMDPKLIEEFGPLGSSASPSSSLRRAHLQLHPEQTESPNGTRTTRPAQPDAFLSLSPDNRMARSVREGSAPAAMGNGGGQMSEFGVPSPSSKSVNDWEEQIIPTVARRLQQQQMLADDSRLSRYEGLIDRWDKDGLPLSKNDDIARRKAEKERLERAAEEQAARQRQREQEKARAQAHAEAEAEAEAQRRREQEQLKQSTLSPDHAGTFDRQSSRSNRSFTEDTMNNNGPLSSSQDVAMQNTSSRRPSHASQAGSYQSRHHPQKPWQSQQAQYPPSHTQPAATPRPATQQTVQPSQQHSKKQAKQANDAGSCCCIVM</sequence>
<dbReference type="Proteomes" id="UP000246740">
    <property type="component" value="Unassembled WGS sequence"/>
</dbReference>
<feature type="region of interest" description="Disordered" evidence="1">
    <location>
        <begin position="477"/>
        <end position="655"/>
    </location>
</feature>
<organism evidence="2 3">
    <name type="scientific">Testicularia cyperi</name>
    <dbReference type="NCBI Taxonomy" id="1882483"/>
    <lineage>
        <taxon>Eukaryota</taxon>
        <taxon>Fungi</taxon>
        <taxon>Dikarya</taxon>
        <taxon>Basidiomycota</taxon>
        <taxon>Ustilaginomycotina</taxon>
        <taxon>Ustilaginomycetes</taxon>
        <taxon>Ustilaginales</taxon>
        <taxon>Anthracoideaceae</taxon>
        <taxon>Testicularia</taxon>
    </lineage>
</organism>
<feature type="compositionally biased region" description="Low complexity" evidence="1">
    <location>
        <begin position="1"/>
        <end position="15"/>
    </location>
</feature>
<feature type="compositionally biased region" description="Basic and acidic residues" evidence="1">
    <location>
        <begin position="477"/>
        <end position="540"/>
    </location>
</feature>
<feature type="region of interest" description="Disordered" evidence="1">
    <location>
        <begin position="68"/>
        <end position="440"/>
    </location>
</feature>
<feature type="compositionally biased region" description="Polar residues" evidence="1">
    <location>
        <begin position="119"/>
        <end position="142"/>
    </location>
</feature>
<accession>A0A317XTU8</accession>
<gene>
    <name evidence="2" type="ORF">BCV70DRAFT_206143</name>
</gene>
<evidence type="ECO:0000313" key="3">
    <source>
        <dbReference type="Proteomes" id="UP000246740"/>
    </source>
</evidence>
<dbReference type="EMBL" id="KZ819192">
    <property type="protein sequence ID" value="PWZ00721.1"/>
    <property type="molecule type" value="Genomic_DNA"/>
</dbReference>
<feature type="compositionally biased region" description="Low complexity" evidence="1">
    <location>
        <begin position="356"/>
        <end position="368"/>
    </location>
</feature>
<feature type="compositionally biased region" description="Low complexity" evidence="1">
    <location>
        <begin position="193"/>
        <end position="208"/>
    </location>
</feature>
<feature type="compositionally biased region" description="Polar residues" evidence="1">
    <location>
        <begin position="229"/>
        <end position="238"/>
    </location>
</feature>
<feature type="compositionally biased region" description="Polar residues" evidence="1">
    <location>
        <begin position="172"/>
        <end position="184"/>
    </location>
</feature>
<dbReference type="InParanoid" id="A0A317XTU8"/>
<name>A0A317XTU8_9BASI</name>
<dbReference type="OrthoDB" id="2556027at2759"/>